<feature type="transmembrane region" description="Helical" evidence="5">
    <location>
        <begin position="176"/>
        <end position="197"/>
    </location>
</feature>
<keyword evidence="1" id="KW-0145">Chemotaxis</keyword>
<dbReference type="GO" id="GO:0006935">
    <property type="term" value="P:chemotaxis"/>
    <property type="evidence" value="ECO:0007669"/>
    <property type="project" value="UniProtKB-KW"/>
</dbReference>
<evidence type="ECO:0000259" key="6">
    <source>
        <dbReference type="PROSITE" id="PS50111"/>
    </source>
</evidence>
<dbReference type="InterPro" id="IPR004089">
    <property type="entry name" value="MCPsignal_dom"/>
</dbReference>
<dbReference type="InterPro" id="IPR004090">
    <property type="entry name" value="Chemotax_Me-accpt_rcpt"/>
</dbReference>
<keyword evidence="4" id="KW-0175">Coiled coil</keyword>
<protein>
    <submittedName>
        <fullName evidence="7">Chemotaxis protein</fullName>
    </submittedName>
</protein>
<keyword evidence="5" id="KW-1133">Transmembrane helix</keyword>
<feature type="coiled-coil region" evidence="4">
    <location>
        <begin position="494"/>
        <end position="521"/>
    </location>
</feature>
<keyword evidence="8" id="KW-1185">Reference proteome</keyword>
<dbReference type="PANTHER" id="PTHR43531:SF11">
    <property type="entry name" value="METHYL-ACCEPTING CHEMOTAXIS PROTEIN 3"/>
    <property type="match status" value="1"/>
</dbReference>
<dbReference type="AlphaFoldDB" id="A0A2M9XIP6"/>
<accession>A0A2M9XIP6</accession>
<feature type="domain" description="Methyl-accepting transducer" evidence="6">
    <location>
        <begin position="227"/>
        <end position="491"/>
    </location>
</feature>
<keyword evidence="5" id="KW-0472">Membrane</keyword>
<dbReference type="PRINTS" id="PR00260">
    <property type="entry name" value="CHEMTRNSDUCR"/>
</dbReference>
<dbReference type="EMBL" id="NPDN01000001">
    <property type="protein sequence ID" value="PJZ27555.1"/>
    <property type="molecule type" value="Genomic_DNA"/>
</dbReference>
<reference evidence="7 8" key="1">
    <citation type="submission" date="2017-07" db="EMBL/GenBank/DDBJ databases">
        <title>Leptospira spp. isolated from tropical soils.</title>
        <authorList>
            <person name="Thibeaux R."/>
            <person name="Iraola G."/>
            <person name="Ferres I."/>
            <person name="Bierque E."/>
            <person name="Girault D."/>
            <person name="Soupe-Gilbert M.-E."/>
            <person name="Picardeau M."/>
            <person name="Goarant C."/>
        </authorList>
    </citation>
    <scope>NUCLEOTIDE SEQUENCE [LARGE SCALE GENOMIC DNA]</scope>
    <source>
        <strain evidence="7 8">MCA1-C-A1</strain>
    </source>
</reference>
<dbReference type="Proteomes" id="UP000232196">
    <property type="component" value="Unassembled WGS sequence"/>
</dbReference>
<keyword evidence="3" id="KW-0807">Transducer</keyword>
<dbReference type="InterPro" id="IPR051310">
    <property type="entry name" value="MCP_chemotaxis"/>
</dbReference>
<dbReference type="GO" id="GO:0004888">
    <property type="term" value="F:transmembrane signaling receptor activity"/>
    <property type="evidence" value="ECO:0007669"/>
    <property type="project" value="InterPro"/>
</dbReference>
<evidence type="ECO:0000313" key="8">
    <source>
        <dbReference type="Proteomes" id="UP000232196"/>
    </source>
</evidence>
<dbReference type="PANTHER" id="PTHR43531">
    <property type="entry name" value="PROTEIN ICFG"/>
    <property type="match status" value="1"/>
</dbReference>
<feature type="transmembrane region" description="Helical" evidence="5">
    <location>
        <begin position="21"/>
        <end position="37"/>
    </location>
</feature>
<evidence type="ECO:0000256" key="3">
    <source>
        <dbReference type="PROSITE-ProRule" id="PRU00284"/>
    </source>
</evidence>
<dbReference type="RefSeq" id="WP_100705286.1">
    <property type="nucleotide sequence ID" value="NZ_NPDL01000004.1"/>
</dbReference>
<dbReference type="GO" id="GO:0007165">
    <property type="term" value="P:signal transduction"/>
    <property type="evidence" value="ECO:0007669"/>
    <property type="project" value="UniProtKB-KW"/>
</dbReference>
<keyword evidence="5" id="KW-0812">Transmembrane</keyword>
<dbReference type="Gene3D" id="1.10.287.950">
    <property type="entry name" value="Methyl-accepting chemotaxis protein"/>
    <property type="match status" value="1"/>
</dbReference>
<name>A0A2M9XIP6_9LEPT</name>
<dbReference type="SUPFAM" id="SSF58104">
    <property type="entry name" value="Methyl-accepting chemotaxis protein (MCP) signaling domain"/>
    <property type="match status" value="1"/>
</dbReference>
<feature type="transmembrane region" description="Helical" evidence="5">
    <location>
        <begin position="43"/>
        <end position="63"/>
    </location>
</feature>
<sequence length="522" mass="57409">MVTRSETEKILAQGPITINRIRFGLTLLYFASIAMGYKRSTLFQNSLYILGTSVMVMYVTYSFLKNRFGNGVSPFLGKVFIVADVVVLCLVMIGATTEDPKLASNIIKQVVLYTINVIYIVYAGLLLSPRFVYLIGLLTIFCQSLVTVNAANTGVIFTEDSITSITPGYAAMSEQITKMLFLLTTAFIVVAVIKIFLQLKNVEEEKSQAIEKSKEDLEHGRIRMTESAVSLRENSKKLKDFSDDFSEVISNHAASFEEISSTMEEFLAQTEQSAETVKDQFTKIEGLLGESRNLNTLIDRISGHSNDLNRNMDIVLDAGKAVSEFVDGLRTSLESLGSSFRSVGEVNQIMSDVADRTNLLSLNASIEAARAGAAGRGFAVVATEVSKLAESSSENADRISKIINESTRYVQDGQKSAHTANEKVKEQDTLFTNFLDSFKQLNQLLSEQKVVNERFLNSLSVLRNLSSDIETASKEQSIGANAIMTSVSSLQSSMDSLLRKSEMLAETIKILETEAQTLTAKG</sequence>
<proteinExistence type="inferred from homology"/>
<evidence type="ECO:0000256" key="4">
    <source>
        <dbReference type="SAM" id="Coils"/>
    </source>
</evidence>
<feature type="transmembrane region" description="Helical" evidence="5">
    <location>
        <begin position="75"/>
        <end position="94"/>
    </location>
</feature>
<gene>
    <name evidence="7" type="ORF">CH357_01370</name>
</gene>
<comment type="similarity">
    <text evidence="2">Belongs to the methyl-accepting chemotaxis (MCP) protein family.</text>
</comment>
<evidence type="ECO:0000313" key="7">
    <source>
        <dbReference type="EMBL" id="PJZ27555.1"/>
    </source>
</evidence>
<dbReference type="Pfam" id="PF00015">
    <property type="entry name" value="MCPsignal"/>
    <property type="match status" value="1"/>
</dbReference>
<comment type="caution">
    <text evidence="7">The sequence shown here is derived from an EMBL/GenBank/DDBJ whole genome shotgun (WGS) entry which is preliminary data.</text>
</comment>
<organism evidence="7 8">
    <name type="scientific">Leptospira hartskeerlii</name>
    <dbReference type="NCBI Taxonomy" id="2023177"/>
    <lineage>
        <taxon>Bacteria</taxon>
        <taxon>Pseudomonadati</taxon>
        <taxon>Spirochaetota</taxon>
        <taxon>Spirochaetia</taxon>
        <taxon>Leptospirales</taxon>
        <taxon>Leptospiraceae</taxon>
        <taxon>Leptospira</taxon>
    </lineage>
</organism>
<evidence type="ECO:0000256" key="2">
    <source>
        <dbReference type="ARBA" id="ARBA00029447"/>
    </source>
</evidence>
<dbReference type="PROSITE" id="PS50111">
    <property type="entry name" value="CHEMOTAXIS_TRANSDUC_2"/>
    <property type="match status" value="1"/>
</dbReference>
<dbReference type="OrthoDB" id="354666at2"/>
<feature type="transmembrane region" description="Helical" evidence="5">
    <location>
        <begin position="106"/>
        <end position="125"/>
    </location>
</feature>
<evidence type="ECO:0000256" key="5">
    <source>
        <dbReference type="SAM" id="Phobius"/>
    </source>
</evidence>
<evidence type="ECO:0000256" key="1">
    <source>
        <dbReference type="ARBA" id="ARBA00022500"/>
    </source>
</evidence>
<dbReference type="GO" id="GO:0005886">
    <property type="term" value="C:plasma membrane"/>
    <property type="evidence" value="ECO:0007669"/>
    <property type="project" value="TreeGrafter"/>
</dbReference>
<dbReference type="SMART" id="SM00283">
    <property type="entry name" value="MA"/>
    <property type="match status" value="1"/>
</dbReference>